<name>A0A8T3DXY2_9TELE</name>
<protein>
    <submittedName>
        <fullName evidence="1">Uncharacterized protein</fullName>
    </submittedName>
</protein>
<evidence type="ECO:0000313" key="1">
    <source>
        <dbReference type="EMBL" id="KAI1901792.1"/>
    </source>
</evidence>
<proteinExistence type="predicted"/>
<dbReference type="EMBL" id="JAERUA010000003">
    <property type="protein sequence ID" value="KAI1901792.1"/>
    <property type="molecule type" value="Genomic_DNA"/>
</dbReference>
<evidence type="ECO:0000313" key="2">
    <source>
        <dbReference type="Proteomes" id="UP000829720"/>
    </source>
</evidence>
<gene>
    <name evidence="1" type="ORF">AGOR_G00038040</name>
</gene>
<organism evidence="1 2">
    <name type="scientific">Albula goreensis</name>
    <dbReference type="NCBI Taxonomy" id="1534307"/>
    <lineage>
        <taxon>Eukaryota</taxon>
        <taxon>Metazoa</taxon>
        <taxon>Chordata</taxon>
        <taxon>Craniata</taxon>
        <taxon>Vertebrata</taxon>
        <taxon>Euteleostomi</taxon>
        <taxon>Actinopterygii</taxon>
        <taxon>Neopterygii</taxon>
        <taxon>Teleostei</taxon>
        <taxon>Albuliformes</taxon>
        <taxon>Albulidae</taxon>
        <taxon>Albula</taxon>
    </lineage>
</organism>
<accession>A0A8T3DXY2</accession>
<reference evidence="1" key="1">
    <citation type="submission" date="2021-01" db="EMBL/GenBank/DDBJ databases">
        <authorList>
            <person name="Zahm M."/>
            <person name="Roques C."/>
            <person name="Cabau C."/>
            <person name="Klopp C."/>
            <person name="Donnadieu C."/>
            <person name="Jouanno E."/>
            <person name="Lampietro C."/>
            <person name="Louis A."/>
            <person name="Herpin A."/>
            <person name="Echchiki A."/>
            <person name="Berthelot C."/>
            <person name="Parey E."/>
            <person name="Roest-Crollius H."/>
            <person name="Braasch I."/>
            <person name="Postlethwait J."/>
            <person name="Bobe J."/>
            <person name="Montfort J."/>
            <person name="Bouchez O."/>
            <person name="Begum T."/>
            <person name="Mejri S."/>
            <person name="Adams A."/>
            <person name="Chen W.-J."/>
            <person name="Guiguen Y."/>
        </authorList>
    </citation>
    <scope>NUCLEOTIDE SEQUENCE</scope>
    <source>
        <tissue evidence="1">Blood</tissue>
    </source>
</reference>
<keyword evidence="2" id="KW-1185">Reference proteome</keyword>
<sequence>MKKVSAVGQIVSFWGIWKGNRCDVCFYASRIKAELCSEKHTRWTRCRGYNLTDGNAKEHTKWNRRSEQEERKSKSTVFFSKVGIKGILQTREELN</sequence>
<dbReference type="Proteomes" id="UP000829720">
    <property type="component" value="Unassembled WGS sequence"/>
</dbReference>
<comment type="caution">
    <text evidence="1">The sequence shown here is derived from an EMBL/GenBank/DDBJ whole genome shotgun (WGS) entry which is preliminary data.</text>
</comment>
<dbReference type="AlphaFoldDB" id="A0A8T3DXY2"/>